<dbReference type="PROSITE" id="PS50853">
    <property type="entry name" value="FN3"/>
    <property type="match status" value="1"/>
</dbReference>
<dbReference type="PANTHER" id="PTHR24183">
    <property type="entry name" value="FIBRONECTIN TYPE 3 AND ANKYRIN REPEAT DOMAINS PROTEIN 1"/>
    <property type="match status" value="1"/>
</dbReference>
<organism evidence="3 4">
    <name type="scientific">Polyrhizophydium stewartii</name>
    <dbReference type="NCBI Taxonomy" id="2732419"/>
    <lineage>
        <taxon>Eukaryota</taxon>
        <taxon>Fungi</taxon>
        <taxon>Fungi incertae sedis</taxon>
        <taxon>Chytridiomycota</taxon>
        <taxon>Chytridiomycota incertae sedis</taxon>
        <taxon>Chytridiomycetes</taxon>
        <taxon>Rhizophydiales</taxon>
        <taxon>Rhizophydiales incertae sedis</taxon>
        <taxon>Polyrhizophydium</taxon>
    </lineage>
</organism>
<dbReference type="InterPro" id="IPR003961">
    <property type="entry name" value="FN3_dom"/>
</dbReference>
<dbReference type="Gene3D" id="1.25.40.20">
    <property type="entry name" value="Ankyrin repeat-containing domain"/>
    <property type="match status" value="2"/>
</dbReference>
<dbReference type="InterPro" id="IPR002110">
    <property type="entry name" value="Ankyrin_rpt"/>
</dbReference>
<dbReference type="EMBL" id="JADGIZ020000094">
    <property type="protein sequence ID" value="KAL2911660.1"/>
    <property type="molecule type" value="Genomic_DNA"/>
</dbReference>
<dbReference type="CDD" id="cd00063">
    <property type="entry name" value="FN3"/>
    <property type="match status" value="1"/>
</dbReference>
<proteinExistence type="predicted"/>
<reference evidence="3 4" key="1">
    <citation type="submission" date="2023-09" db="EMBL/GenBank/DDBJ databases">
        <title>Pangenome analysis of Batrachochytrium dendrobatidis and related Chytrids.</title>
        <authorList>
            <person name="Yacoub M.N."/>
            <person name="Stajich J.E."/>
            <person name="James T.Y."/>
        </authorList>
    </citation>
    <scope>NUCLEOTIDE SEQUENCE [LARGE SCALE GENOMIC DNA]</scope>
    <source>
        <strain evidence="3 4">JEL0888</strain>
    </source>
</reference>
<feature type="repeat" description="ANK" evidence="1">
    <location>
        <begin position="293"/>
        <end position="331"/>
    </location>
</feature>
<dbReference type="InterPro" id="IPR036116">
    <property type="entry name" value="FN3_sf"/>
</dbReference>
<dbReference type="Proteomes" id="UP001527925">
    <property type="component" value="Unassembled WGS sequence"/>
</dbReference>
<name>A0ABR4MWK1_9FUNG</name>
<evidence type="ECO:0000313" key="3">
    <source>
        <dbReference type="EMBL" id="KAL2911660.1"/>
    </source>
</evidence>
<keyword evidence="4" id="KW-1185">Reference proteome</keyword>
<dbReference type="Pfam" id="PF12796">
    <property type="entry name" value="Ank_2"/>
    <property type="match status" value="1"/>
</dbReference>
<accession>A0ABR4MWK1</accession>
<evidence type="ECO:0000313" key="4">
    <source>
        <dbReference type="Proteomes" id="UP001527925"/>
    </source>
</evidence>
<dbReference type="SUPFAM" id="SSF49265">
    <property type="entry name" value="Fibronectin type III"/>
    <property type="match status" value="1"/>
</dbReference>
<dbReference type="SMART" id="SM00248">
    <property type="entry name" value="ANK"/>
    <property type="match status" value="5"/>
</dbReference>
<dbReference type="Gene3D" id="2.60.40.10">
    <property type="entry name" value="Immunoglobulins"/>
    <property type="match status" value="1"/>
</dbReference>
<evidence type="ECO:0000256" key="1">
    <source>
        <dbReference type="PROSITE-ProRule" id="PRU00023"/>
    </source>
</evidence>
<comment type="caution">
    <text evidence="3">The sequence shown here is derived from an EMBL/GenBank/DDBJ whole genome shotgun (WGS) entry which is preliminary data.</text>
</comment>
<dbReference type="InterPro" id="IPR013783">
    <property type="entry name" value="Ig-like_fold"/>
</dbReference>
<dbReference type="SUPFAM" id="SSF48403">
    <property type="entry name" value="Ankyrin repeat"/>
    <property type="match status" value="1"/>
</dbReference>
<keyword evidence="1" id="KW-0040">ANK repeat</keyword>
<evidence type="ECO:0000259" key="2">
    <source>
        <dbReference type="PROSITE" id="PS50853"/>
    </source>
</evidence>
<sequence length="438" mass="47403">MSAQTAASGSAAAAAQQPLPSVLPVLKVTVVQARSVDVIWTYGNRDPRYLFSGLSYQLSRAEADALNFEVVYEGEEPMCVVGDLKPLTRYRFKLRIAFTSSLNSSAKDCWSKTYSEVEATTTGEYSNAGHVASCVARRSTRTWGLPRVRLHCGRGDAAIHALNESVLVKVTAQITRAVIEADSAKVTALLNEYGKQLSMETRDKNGKTLLMVRRVYAVYRLGHQMLTAPLRQLACQSGSPEIVRMLLAGGASTTATTRSGKTALSIAVTFGSLKAAEVILQHDPEQVKLCDVGGSTPLMWAAENASANIRYGVQMLELLLQYGVDVNQEDPRGQTAFDRLCATSGNVKAAHALILAGARIIHQVDKKHPMTSLMIAALNGHKDLVRELMEKYGADPTVQSEHGGTAKSFAETAGHRAIVLMIEERLSIINDSLGQTQK</sequence>
<dbReference type="Pfam" id="PF13606">
    <property type="entry name" value="Ank_3"/>
    <property type="match status" value="1"/>
</dbReference>
<dbReference type="PROSITE" id="PS50297">
    <property type="entry name" value="ANK_REP_REGION"/>
    <property type="match status" value="1"/>
</dbReference>
<protein>
    <recommendedName>
        <fullName evidence="2">Fibronectin type-III domain-containing protein</fullName>
    </recommendedName>
</protein>
<feature type="domain" description="Fibronectin type-III" evidence="2">
    <location>
        <begin position="21"/>
        <end position="116"/>
    </location>
</feature>
<dbReference type="PROSITE" id="PS50088">
    <property type="entry name" value="ANK_REPEAT"/>
    <property type="match status" value="1"/>
</dbReference>
<dbReference type="InterPro" id="IPR036770">
    <property type="entry name" value="Ankyrin_rpt-contain_sf"/>
</dbReference>
<gene>
    <name evidence="3" type="ORF">HK105_208868</name>
</gene>
<dbReference type="PANTHER" id="PTHR24183:SF1">
    <property type="entry name" value="FIBRONECTIN TYPE 3 AND ANKYRIN REPEAT DOMAINS PROTEIN 1"/>
    <property type="match status" value="1"/>
</dbReference>